<dbReference type="InterPro" id="IPR005797">
    <property type="entry name" value="Cyt_b/b6_N"/>
</dbReference>
<geneLocation type="mitochondrion" evidence="22"/>
<evidence type="ECO:0000256" key="6">
    <source>
        <dbReference type="ARBA" id="ARBA00022617"/>
    </source>
</evidence>
<feature type="domain" description="Cytochrome b/b6 N-terminal region profile" evidence="20">
    <location>
        <begin position="1"/>
        <end position="214"/>
    </location>
</feature>
<keyword evidence="14" id="KW-0830">Ubiquinone</keyword>
<feature type="transmembrane region" description="Helical" evidence="19">
    <location>
        <begin position="234"/>
        <end position="251"/>
    </location>
</feature>
<feature type="binding site" description="axial binding residue" evidence="18">
    <location>
        <position position="201"/>
    </location>
    <ligand>
        <name>heme b</name>
        <dbReference type="ChEBI" id="CHEBI:60344"/>
        <label>b566</label>
    </ligand>
    <ligandPart>
        <name>Fe</name>
        <dbReference type="ChEBI" id="CHEBI:18248"/>
    </ligandPart>
</feature>
<feature type="transmembrane region" description="Helical" evidence="19">
    <location>
        <begin position="41"/>
        <end position="62"/>
    </location>
</feature>
<name>A0A7G7CEJ2_9NEOP</name>
<keyword evidence="6 18" id="KW-0349">Heme</keyword>
<dbReference type="CDD" id="cd00284">
    <property type="entry name" value="Cytochrome_b_N"/>
    <property type="match status" value="1"/>
</dbReference>
<dbReference type="GO" id="GO:0016491">
    <property type="term" value="F:oxidoreductase activity"/>
    <property type="evidence" value="ECO:0007669"/>
    <property type="project" value="UniProtKB-UniRule"/>
</dbReference>
<evidence type="ECO:0000256" key="9">
    <source>
        <dbReference type="ARBA" id="ARBA00022723"/>
    </source>
</evidence>
<evidence type="ECO:0000256" key="11">
    <source>
        <dbReference type="ARBA" id="ARBA00022982"/>
    </source>
</evidence>
<evidence type="ECO:0000256" key="5">
    <source>
        <dbReference type="ARBA" id="ARBA00022448"/>
    </source>
</evidence>
<comment type="function">
    <text evidence="1 19">Component of the ubiquinol-cytochrome c reductase complex (complex III or cytochrome b-c1 complex) that is part of the mitochondrial respiratory chain. The b-c1 complex mediates electron transfer from ubiquinol to cytochrome c. Contributes to the generation of a proton gradient across the mitochondrial membrane that is then used for ATP synthesis.</text>
</comment>
<sequence>MKNKFNFKNKYNHPILKIMNSSLISLPTPSNITFMWNMGSLLGMCLMIQIITGLLLTMNYSTHTDLAFSSVNHIFRNVNYGWMIRSLHANGASLFFIYMYLHIGRGMYFESFKFTHVWVVGIVIFFLTMMTAFVGYVLPWGQMSFWGATVITNLLSAIPIWGNQLVQWIWGGFAINNATLNRFFMLHFLLPFIILMFMLIHLLFLHQTGSSNPLNINNNNDKIPFHPYFTWKDLMGFILSLLFLIMIITWFPNSLGDPDNFIPANSMVTPIHIQPEWYFLFAYAILRSIPNKLGGVIALVMSILILIILPFSTPSKIKGNQFYPINKILFWNFTHCFILLTWLGACPIEYPYMMLSQIVTINYFMYFILSPMMNMWWNNLLKI</sequence>
<protein>
    <recommendedName>
        <fullName evidence="4 19">Cytochrome b</fullName>
    </recommendedName>
</protein>
<evidence type="ECO:0000256" key="18">
    <source>
        <dbReference type="PIRSR" id="PIRSR038885-2"/>
    </source>
</evidence>
<feature type="transmembrane region" description="Helical" evidence="19">
    <location>
        <begin position="293"/>
        <end position="313"/>
    </location>
</feature>
<dbReference type="PANTHER" id="PTHR19271">
    <property type="entry name" value="CYTOCHROME B"/>
    <property type="match status" value="1"/>
</dbReference>
<dbReference type="PROSITE" id="PS51003">
    <property type="entry name" value="CYTB_CTER"/>
    <property type="match status" value="1"/>
</dbReference>
<dbReference type="GO" id="GO:0005743">
    <property type="term" value="C:mitochondrial inner membrane"/>
    <property type="evidence" value="ECO:0007669"/>
    <property type="project" value="UniProtKB-SubCell"/>
</dbReference>
<keyword evidence="7 19" id="KW-0679">Respiratory chain</keyword>
<dbReference type="InterPro" id="IPR030689">
    <property type="entry name" value="Cytochrome_b"/>
</dbReference>
<evidence type="ECO:0000256" key="8">
    <source>
        <dbReference type="ARBA" id="ARBA00022692"/>
    </source>
</evidence>
<reference evidence="22" key="1">
    <citation type="submission" date="2020-04" db="EMBL/GenBank/DDBJ databases">
        <title>DNAmark Project.</title>
        <authorList>
            <person name="Leerhoei F."/>
        </authorList>
    </citation>
    <scope>NUCLEOTIDE SEQUENCE</scope>
    <source>
        <strain evidence="22">DM1219</strain>
    </source>
</reference>
<accession>A0A7G7CEJ2</accession>
<dbReference type="InterPro" id="IPR048259">
    <property type="entry name" value="Cytochrome_b_N_euk/bac"/>
</dbReference>
<keyword evidence="11 19" id="KW-0249">Electron transport</keyword>
<comment type="subcellular location">
    <subcellularLocation>
        <location evidence="2">Mitochondrion inner membrane</location>
        <topology evidence="2">Multi-pass membrane protein</topology>
    </subcellularLocation>
</comment>
<keyword evidence="15 19" id="KW-0496">Mitochondrion</keyword>
<keyword evidence="10" id="KW-0999">Mitochondrion inner membrane</keyword>
<evidence type="ECO:0000256" key="12">
    <source>
        <dbReference type="ARBA" id="ARBA00022989"/>
    </source>
</evidence>
<dbReference type="Pfam" id="PF00032">
    <property type="entry name" value="Cytochrom_B_C"/>
    <property type="match status" value="1"/>
</dbReference>
<dbReference type="CDD" id="cd00290">
    <property type="entry name" value="cytochrome_b_C"/>
    <property type="match status" value="1"/>
</dbReference>
<dbReference type="AlphaFoldDB" id="A0A7G7CEJ2"/>
<evidence type="ECO:0000259" key="21">
    <source>
        <dbReference type="PROSITE" id="PS51003"/>
    </source>
</evidence>
<dbReference type="SUPFAM" id="SSF81648">
    <property type="entry name" value="a domain/subunit of cytochrome bc1 complex (Ubiquinol-cytochrome c reductase)"/>
    <property type="match status" value="1"/>
</dbReference>
<evidence type="ECO:0000256" key="4">
    <source>
        <dbReference type="ARBA" id="ARBA00013531"/>
    </source>
</evidence>
<dbReference type="Pfam" id="PF00033">
    <property type="entry name" value="Cytochrome_B"/>
    <property type="match status" value="1"/>
</dbReference>
<keyword evidence="5 19" id="KW-0813">Transport</keyword>
<evidence type="ECO:0000256" key="1">
    <source>
        <dbReference type="ARBA" id="ARBA00002566"/>
    </source>
</evidence>
<evidence type="ECO:0000259" key="20">
    <source>
        <dbReference type="PROSITE" id="PS51002"/>
    </source>
</evidence>
<feature type="transmembrane region" description="Helical" evidence="19">
    <location>
        <begin position="115"/>
        <end position="138"/>
    </location>
</feature>
<keyword evidence="12 19" id="KW-1133">Transmembrane helix</keyword>
<comment type="cofactor">
    <cofactor evidence="18">
        <name>heme</name>
        <dbReference type="ChEBI" id="CHEBI:30413"/>
    </cofactor>
    <text evidence="18">Binds 2 heme groups non-covalently.</text>
</comment>
<evidence type="ECO:0000256" key="3">
    <source>
        <dbReference type="ARBA" id="ARBA00011649"/>
    </source>
</evidence>
<dbReference type="InterPro" id="IPR048260">
    <property type="entry name" value="Cytochrome_b_C_euk/bac"/>
</dbReference>
<dbReference type="GO" id="GO:0008121">
    <property type="term" value="F:quinol-cytochrome-c reductase activity"/>
    <property type="evidence" value="ECO:0007669"/>
    <property type="project" value="InterPro"/>
</dbReference>
<feature type="domain" description="Cytochrome b/b6 C-terminal region profile" evidence="21">
    <location>
        <begin position="215"/>
        <end position="383"/>
    </location>
</feature>
<dbReference type="InterPro" id="IPR027387">
    <property type="entry name" value="Cytb/b6-like_sf"/>
</dbReference>
<keyword evidence="13 18" id="KW-0408">Iron</keyword>
<dbReference type="Gene3D" id="1.20.810.10">
    <property type="entry name" value="Cytochrome Bc1 Complex, Chain C"/>
    <property type="match status" value="1"/>
</dbReference>
<evidence type="ECO:0000256" key="7">
    <source>
        <dbReference type="ARBA" id="ARBA00022660"/>
    </source>
</evidence>
<dbReference type="GO" id="GO:0046872">
    <property type="term" value="F:metal ion binding"/>
    <property type="evidence" value="ECO:0007669"/>
    <property type="project" value="UniProtKB-UniRule"/>
</dbReference>
<evidence type="ECO:0000313" key="22">
    <source>
        <dbReference type="EMBL" id="QNE86008.1"/>
    </source>
</evidence>
<dbReference type="SUPFAM" id="SSF81342">
    <property type="entry name" value="Transmembrane di-heme cytochromes"/>
    <property type="match status" value="1"/>
</dbReference>
<evidence type="ECO:0000256" key="2">
    <source>
        <dbReference type="ARBA" id="ARBA00004448"/>
    </source>
</evidence>
<feature type="transmembrane region" description="Helical" evidence="19">
    <location>
        <begin position="358"/>
        <end position="377"/>
    </location>
</feature>
<comment type="similarity">
    <text evidence="19">Belongs to the cytochrome b family.</text>
</comment>
<dbReference type="InterPro" id="IPR036150">
    <property type="entry name" value="Cyt_b/b6_C_sf"/>
</dbReference>
<comment type="cofactor">
    <cofactor evidence="19">
        <name>heme b</name>
        <dbReference type="ChEBI" id="CHEBI:60344"/>
    </cofactor>
    <text evidence="19">Binds 2 heme groups non-covalently.</text>
</comment>
<dbReference type="PIRSF" id="PIRSF038885">
    <property type="entry name" value="COB"/>
    <property type="match status" value="1"/>
</dbReference>
<feature type="transmembrane region" description="Helical" evidence="19">
    <location>
        <begin position="82"/>
        <end position="103"/>
    </location>
</feature>
<evidence type="ECO:0000256" key="14">
    <source>
        <dbReference type="ARBA" id="ARBA00023075"/>
    </source>
</evidence>
<organism evidence="22">
    <name type="scientific">Molanna angustata</name>
    <dbReference type="NCBI Taxonomy" id="446450"/>
    <lineage>
        <taxon>Eukaryota</taxon>
        <taxon>Metazoa</taxon>
        <taxon>Ecdysozoa</taxon>
        <taxon>Arthropoda</taxon>
        <taxon>Hexapoda</taxon>
        <taxon>Insecta</taxon>
        <taxon>Pterygota</taxon>
        <taxon>Neoptera</taxon>
        <taxon>Endopterygota</taxon>
        <taxon>Trichoptera</taxon>
        <taxon>Integripalpia</taxon>
        <taxon>Brevitentoria</taxon>
        <taxon>Leptoceroidea</taxon>
        <taxon>Molannidae</taxon>
        <taxon>Molanna</taxon>
    </lineage>
</organism>
<keyword evidence="9 18" id="KW-0479">Metal-binding</keyword>
<feature type="transmembrane region" description="Helical" evidence="19">
    <location>
        <begin position="328"/>
        <end position="346"/>
    </location>
</feature>
<dbReference type="PANTHER" id="PTHR19271:SF16">
    <property type="entry name" value="CYTOCHROME B"/>
    <property type="match status" value="1"/>
</dbReference>
<feature type="binding site" description="axial binding residue" evidence="18">
    <location>
        <position position="88"/>
    </location>
    <ligand>
        <name>heme b</name>
        <dbReference type="ChEBI" id="CHEBI:60344"/>
        <label>b562</label>
    </ligand>
    <ligandPart>
        <name>Fe</name>
        <dbReference type="ChEBI" id="CHEBI:18248"/>
    </ligandPart>
</feature>
<dbReference type="GO" id="GO:0006122">
    <property type="term" value="P:mitochondrial electron transport, ubiquinol to cytochrome c"/>
    <property type="evidence" value="ECO:0007669"/>
    <property type="project" value="TreeGrafter"/>
</dbReference>
<dbReference type="InterPro" id="IPR016174">
    <property type="entry name" value="Di-haem_cyt_TM"/>
</dbReference>
<evidence type="ECO:0000256" key="13">
    <source>
        <dbReference type="ARBA" id="ARBA00023004"/>
    </source>
</evidence>
<keyword evidence="16 19" id="KW-0472">Membrane</keyword>
<evidence type="ECO:0000256" key="16">
    <source>
        <dbReference type="ARBA" id="ARBA00023136"/>
    </source>
</evidence>
<dbReference type="InterPro" id="IPR005798">
    <property type="entry name" value="Cyt_b/b6_C"/>
</dbReference>
<comment type="subunit">
    <text evidence="3">The main subunits of complex b-c1 are: cytochrome b, cytochrome c1 and the Rieske protein.</text>
</comment>
<dbReference type="PROSITE" id="PS51002">
    <property type="entry name" value="CYTB_NTER"/>
    <property type="match status" value="1"/>
</dbReference>
<evidence type="ECO:0000256" key="19">
    <source>
        <dbReference type="RuleBase" id="RU362117"/>
    </source>
</evidence>
<feature type="transmembrane region" description="Helical" evidence="19">
    <location>
        <begin position="183"/>
        <end position="204"/>
    </location>
</feature>
<feature type="binding site" evidence="17">
    <location>
        <position position="206"/>
    </location>
    <ligand>
        <name>a ubiquinone</name>
        <dbReference type="ChEBI" id="CHEBI:16389"/>
    </ligand>
</feature>
<evidence type="ECO:0000256" key="17">
    <source>
        <dbReference type="PIRSR" id="PIRSR038885-1"/>
    </source>
</evidence>
<dbReference type="GO" id="GO:0045275">
    <property type="term" value="C:respiratory chain complex III"/>
    <property type="evidence" value="ECO:0007669"/>
    <property type="project" value="InterPro"/>
</dbReference>
<dbReference type="EMBL" id="MT410854">
    <property type="protein sequence ID" value="QNE86008.1"/>
    <property type="molecule type" value="Genomic_DNA"/>
</dbReference>
<proteinExistence type="inferred from homology"/>
<gene>
    <name evidence="22" type="primary">CYTB</name>
</gene>
<feature type="binding site" description="axial binding residue" evidence="18">
    <location>
        <position position="102"/>
    </location>
    <ligand>
        <name>heme b</name>
        <dbReference type="ChEBI" id="CHEBI:60344"/>
        <label>b566</label>
    </ligand>
    <ligandPart>
        <name>Fe</name>
        <dbReference type="ChEBI" id="CHEBI:18248"/>
    </ligandPart>
</feature>
<feature type="binding site" description="axial binding residue" evidence="18">
    <location>
        <position position="187"/>
    </location>
    <ligand>
        <name>heme b</name>
        <dbReference type="ChEBI" id="CHEBI:60344"/>
        <label>b562</label>
    </ligand>
    <ligandPart>
        <name>Fe</name>
        <dbReference type="ChEBI" id="CHEBI:18248"/>
    </ligandPart>
</feature>
<evidence type="ECO:0000256" key="15">
    <source>
        <dbReference type="ARBA" id="ARBA00023128"/>
    </source>
</evidence>
<keyword evidence="8 19" id="KW-0812">Transmembrane</keyword>
<evidence type="ECO:0000256" key="10">
    <source>
        <dbReference type="ARBA" id="ARBA00022792"/>
    </source>
</evidence>